<evidence type="ECO:0000256" key="1">
    <source>
        <dbReference type="SAM" id="MobiDB-lite"/>
    </source>
</evidence>
<evidence type="ECO:0000313" key="3">
    <source>
        <dbReference type="Proteomes" id="UP000613160"/>
    </source>
</evidence>
<proteinExistence type="predicted"/>
<dbReference type="RefSeq" id="WP_188850951.1">
    <property type="nucleotide sequence ID" value="NZ_BMJJ01000005.1"/>
</dbReference>
<reference evidence="2" key="1">
    <citation type="journal article" date="2014" name="Int. J. Syst. Evol. Microbiol.">
        <title>Complete genome sequence of Corynebacterium casei LMG S-19264T (=DSM 44701T), isolated from a smear-ripened cheese.</title>
        <authorList>
            <consortium name="US DOE Joint Genome Institute (JGI-PGF)"/>
            <person name="Walter F."/>
            <person name="Albersmeier A."/>
            <person name="Kalinowski J."/>
            <person name="Ruckert C."/>
        </authorList>
    </citation>
    <scope>NUCLEOTIDE SEQUENCE</scope>
    <source>
        <strain evidence="2">CGMCC 1.15493</strain>
    </source>
</reference>
<protein>
    <submittedName>
        <fullName evidence="2">Uncharacterized protein</fullName>
    </submittedName>
</protein>
<organism evidence="2 3">
    <name type="scientific">Aureimonas glaciei</name>
    <dbReference type="NCBI Taxonomy" id="1776957"/>
    <lineage>
        <taxon>Bacteria</taxon>
        <taxon>Pseudomonadati</taxon>
        <taxon>Pseudomonadota</taxon>
        <taxon>Alphaproteobacteria</taxon>
        <taxon>Hyphomicrobiales</taxon>
        <taxon>Aurantimonadaceae</taxon>
        <taxon>Aureimonas</taxon>
    </lineage>
</organism>
<comment type="caution">
    <text evidence="2">The sequence shown here is derived from an EMBL/GenBank/DDBJ whole genome shotgun (WGS) entry which is preliminary data.</text>
</comment>
<gene>
    <name evidence="2" type="ORF">GCM10011335_24590</name>
</gene>
<name>A0A916XY89_9HYPH</name>
<dbReference type="EMBL" id="BMJJ01000005">
    <property type="protein sequence ID" value="GGD20764.1"/>
    <property type="molecule type" value="Genomic_DNA"/>
</dbReference>
<feature type="region of interest" description="Disordered" evidence="1">
    <location>
        <begin position="91"/>
        <end position="118"/>
    </location>
</feature>
<sequence>MLKTIDIVLIAVMVSAAAWTFKIKHEAELIEDQVHVVERKAALERETIALLEADWSLLNQPDRLQRLAEAFKADLALEPLRPEQIVEPDELPAEPINLVPNGTDTLGGYADNSKSLVR</sequence>
<dbReference type="Proteomes" id="UP000613160">
    <property type="component" value="Unassembled WGS sequence"/>
</dbReference>
<evidence type="ECO:0000313" key="2">
    <source>
        <dbReference type="EMBL" id="GGD20764.1"/>
    </source>
</evidence>
<reference evidence="2" key="2">
    <citation type="submission" date="2020-09" db="EMBL/GenBank/DDBJ databases">
        <authorList>
            <person name="Sun Q."/>
            <person name="Zhou Y."/>
        </authorList>
    </citation>
    <scope>NUCLEOTIDE SEQUENCE</scope>
    <source>
        <strain evidence="2">CGMCC 1.15493</strain>
    </source>
</reference>
<keyword evidence="3" id="KW-1185">Reference proteome</keyword>
<accession>A0A916XY89</accession>
<dbReference type="AlphaFoldDB" id="A0A916XY89"/>